<feature type="compositionally biased region" description="Polar residues" evidence="1">
    <location>
        <begin position="40"/>
        <end position="54"/>
    </location>
</feature>
<keyword evidence="4" id="KW-1185">Reference proteome</keyword>
<feature type="region of interest" description="Disordered" evidence="1">
    <location>
        <begin position="411"/>
        <end position="505"/>
    </location>
</feature>
<dbReference type="VEuPathDB" id="FungiDB:I303_01231"/>
<feature type="region of interest" description="Disordered" evidence="1">
    <location>
        <begin position="1"/>
        <end position="62"/>
    </location>
</feature>
<dbReference type="RefSeq" id="XP_018267246.1">
    <property type="nucleotide sequence ID" value="XM_018404592.1"/>
</dbReference>
<feature type="compositionally biased region" description="Low complexity" evidence="1">
    <location>
        <begin position="142"/>
        <end position="151"/>
    </location>
</feature>
<dbReference type="Proteomes" id="UP000078595">
    <property type="component" value="Chromosome 1"/>
</dbReference>
<evidence type="ECO:0000313" key="3">
    <source>
        <dbReference type="EMBL" id="WWC58681.1"/>
    </source>
</evidence>
<protein>
    <submittedName>
        <fullName evidence="2">Uncharacterized protein</fullName>
    </submittedName>
</protein>
<dbReference type="EMBL" id="KI894027">
    <property type="protein sequence ID" value="OBR89404.1"/>
    <property type="molecule type" value="Genomic_DNA"/>
</dbReference>
<reference evidence="3" key="2">
    <citation type="submission" date="2013-07" db="EMBL/GenBank/DDBJ databases">
        <authorList>
            <consortium name="The Broad Institute Genome Sequencing Platform"/>
            <person name="Cuomo C."/>
            <person name="Litvintseva A."/>
            <person name="Chen Y."/>
            <person name="Heitman J."/>
            <person name="Sun S."/>
            <person name="Springer D."/>
            <person name="Dromer F."/>
            <person name="Young S.K."/>
            <person name="Zeng Q."/>
            <person name="Gargeya S."/>
            <person name="Fitzgerald M."/>
            <person name="Abouelleil A."/>
            <person name="Alvarado L."/>
            <person name="Berlin A.M."/>
            <person name="Chapman S.B."/>
            <person name="Dewar J."/>
            <person name="Goldberg J."/>
            <person name="Griggs A."/>
            <person name="Gujja S."/>
            <person name="Hansen M."/>
            <person name="Howarth C."/>
            <person name="Imamovic A."/>
            <person name="Larimer J."/>
            <person name="McCowan C."/>
            <person name="Murphy C."/>
            <person name="Pearson M."/>
            <person name="Priest M."/>
            <person name="Roberts A."/>
            <person name="Saif S."/>
            <person name="Shea T."/>
            <person name="Sykes S."/>
            <person name="Wortman J."/>
            <person name="Nusbaum C."/>
            <person name="Birren B."/>
        </authorList>
    </citation>
    <scope>NUCLEOTIDE SEQUENCE</scope>
    <source>
        <strain evidence="3">CBS 10117</strain>
    </source>
</reference>
<gene>
    <name evidence="2" type="ORF">I303_01231</name>
    <name evidence="3" type="ORF">I303_101225</name>
</gene>
<dbReference type="KEGG" id="kdj:28964930"/>
<dbReference type="EMBL" id="CP144530">
    <property type="protein sequence ID" value="WWC58681.1"/>
    <property type="molecule type" value="Genomic_DNA"/>
</dbReference>
<name>A0A1A6AH63_9TREE</name>
<feature type="compositionally biased region" description="Polar residues" evidence="1">
    <location>
        <begin position="443"/>
        <end position="452"/>
    </location>
</feature>
<feature type="region of interest" description="Disordered" evidence="1">
    <location>
        <begin position="142"/>
        <end position="182"/>
    </location>
</feature>
<feature type="compositionally biased region" description="Basic residues" evidence="1">
    <location>
        <begin position="1"/>
        <end position="10"/>
    </location>
</feature>
<reference evidence="2" key="1">
    <citation type="submission" date="2013-07" db="EMBL/GenBank/DDBJ databases">
        <title>The Genome Sequence of Cryptococcus dejecticola CBS10117.</title>
        <authorList>
            <consortium name="The Broad Institute Genome Sequencing Platform"/>
            <person name="Cuomo C."/>
            <person name="Litvintseva A."/>
            <person name="Chen Y."/>
            <person name="Heitman J."/>
            <person name="Sun S."/>
            <person name="Springer D."/>
            <person name="Dromer F."/>
            <person name="Young S.K."/>
            <person name="Zeng Q."/>
            <person name="Gargeya S."/>
            <person name="Fitzgerald M."/>
            <person name="Abouelleil A."/>
            <person name="Alvarado L."/>
            <person name="Berlin A.M."/>
            <person name="Chapman S.B."/>
            <person name="Dewar J."/>
            <person name="Goldberg J."/>
            <person name="Griggs A."/>
            <person name="Gujja S."/>
            <person name="Hansen M."/>
            <person name="Howarth C."/>
            <person name="Imamovic A."/>
            <person name="Larimer J."/>
            <person name="McCowan C."/>
            <person name="Murphy C."/>
            <person name="Pearson M."/>
            <person name="Priest M."/>
            <person name="Roberts A."/>
            <person name="Saif S."/>
            <person name="Shea T."/>
            <person name="Sykes S."/>
            <person name="Wortman J."/>
            <person name="Nusbaum C."/>
            <person name="Birren B."/>
        </authorList>
    </citation>
    <scope>NUCLEOTIDE SEQUENCE [LARGE SCALE GENOMIC DNA]</scope>
    <source>
        <strain evidence="2">CBS 10117</strain>
    </source>
</reference>
<evidence type="ECO:0000313" key="4">
    <source>
        <dbReference type="Proteomes" id="UP000078595"/>
    </source>
</evidence>
<accession>A0A1A6AH63</accession>
<dbReference type="AlphaFoldDB" id="A0A1A6AH63"/>
<dbReference type="GeneID" id="28964930"/>
<evidence type="ECO:0000313" key="2">
    <source>
        <dbReference type="EMBL" id="OBR89404.1"/>
    </source>
</evidence>
<sequence length="505" mass="57369">MALSKKTARKERKELKRSDPNVTSAKASSPEAKSKSTKSRPNSNPKLPNANANSSDEDEARLPLPLPFARSPLIISYSPSPDDEDGYNPFHGRLFQPFDYQSNDIVSDTDTDTVTDGNSHTVTDDEKCNYRGFMKKNGISSSEMKINSSSSKGKRHFTNGGQDGNDVWAKTNPSTNANANARTRESGGMTTICRISELTLIPSLPHLTSIKANKKSQGPHQHRHQDKDQDKRGRTLWTTFKGNFDYVSSAKEGNKTLRVIIQYIDLLHFHPDYHCWQCHTFGYPQPLSRPQPRPQPLQYTRTPTPMHLTSLDFEGALQAIREECAIQCKWGQRHRTKYANKKSKTRHFKDARVGDVADPRWRCRYQCHSLWRDEEGTKIVKILEDFEAAQDQNICPSAECGIGYKEEENVRGSMDKVSRAQLRRAQGRKPVSTSGTRGKRAQDANTGSCTNTEDLRRQGSYEEIRTRQEKQKEKQTRKEKKGEIPEHKCRCAEGDNIHGQRNVNY</sequence>
<evidence type="ECO:0000256" key="1">
    <source>
        <dbReference type="SAM" id="MobiDB-lite"/>
    </source>
</evidence>
<feature type="compositionally biased region" description="Basic and acidic residues" evidence="1">
    <location>
        <begin position="453"/>
        <end position="498"/>
    </location>
</feature>
<reference evidence="3" key="3">
    <citation type="submission" date="2024-02" db="EMBL/GenBank/DDBJ databases">
        <title>Comparative genomics of Cryptococcus and Kwoniella reveals pathogenesis evolution and contrasting modes of karyotype evolution via chromosome fusion or intercentromeric recombination.</title>
        <authorList>
            <person name="Coelho M.A."/>
            <person name="David-Palma M."/>
            <person name="Shea T."/>
            <person name="Bowers K."/>
            <person name="McGinley-Smith S."/>
            <person name="Mohammad A.W."/>
            <person name="Gnirke A."/>
            <person name="Yurkov A.M."/>
            <person name="Nowrousian M."/>
            <person name="Sun S."/>
            <person name="Cuomo C.A."/>
            <person name="Heitman J."/>
        </authorList>
    </citation>
    <scope>NUCLEOTIDE SEQUENCE</scope>
    <source>
        <strain evidence="3">CBS 10117</strain>
    </source>
</reference>
<organism evidence="2">
    <name type="scientific">Kwoniella dejecticola CBS 10117</name>
    <dbReference type="NCBI Taxonomy" id="1296121"/>
    <lineage>
        <taxon>Eukaryota</taxon>
        <taxon>Fungi</taxon>
        <taxon>Dikarya</taxon>
        <taxon>Basidiomycota</taxon>
        <taxon>Agaricomycotina</taxon>
        <taxon>Tremellomycetes</taxon>
        <taxon>Tremellales</taxon>
        <taxon>Cryptococcaceae</taxon>
        <taxon>Kwoniella</taxon>
    </lineage>
</organism>
<feature type="region of interest" description="Disordered" evidence="1">
    <location>
        <begin position="212"/>
        <end position="233"/>
    </location>
</feature>
<feature type="compositionally biased region" description="Polar residues" evidence="1">
    <location>
        <begin position="171"/>
        <end position="181"/>
    </location>
</feature>
<proteinExistence type="predicted"/>